<reference evidence="5 6" key="1">
    <citation type="submission" date="2020-08" db="EMBL/GenBank/DDBJ databases">
        <title>Genomic Encyclopedia of Type Strains, Phase IV (KMG-IV): sequencing the most valuable type-strain genomes for metagenomic binning, comparative biology and taxonomic classification.</title>
        <authorList>
            <person name="Goeker M."/>
        </authorList>
    </citation>
    <scope>NUCLEOTIDE SEQUENCE [LARGE SCALE GENOMIC DNA]</scope>
    <source>
        <strain evidence="5 6">DSM 17976</strain>
    </source>
</reference>
<dbReference type="Gene3D" id="3.40.50.2300">
    <property type="match status" value="1"/>
</dbReference>
<protein>
    <submittedName>
        <fullName evidence="5">DNA-binding LytR/AlgR family response regulator</fullName>
    </submittedName>
</protein>
<dbReference type="InterPro" id="IPR001789">
    <property type="entry name" value="Sig_transdc_resp-reg_receiver"/>
</dbReference>
<evidence type="ECO:0000313" key="6">
    <source>
        <dbReference type="Proteomes" id="UP000541352"/>
    </source>
</evidence>
<keyword evidence="5" id="KW-0238">DNA-binding</keyword>
<dbReference type="SMART" id="SM00850">
    <property type="entry name" value="LytTR"/>
    <property type="match status" value="1"/>
</dbReference>
<keyword evidence="1" id="KW-0597">Phosphoprotein</keyword>
<feature type="modified residue" description="4-aspartylphosphate" evidence="1">
    <location>
        <position position="56"/>
    </location>
</feature>
<feature type="domain" description="HTH LytTR-type" evidence="4">
    <location>
        <begin position="154"/>
        <end position="224"/>
    </location>
</feature>
<dbReference type="PROSITE" id="PS50930">
    <property type="entry name" value="HTH_LYTTR"/>
    <property type="match status" value="1"/>
</dbReference>
<dbReference type="Gene3D" id="2.40.50.1020">
    <property type="entry name" value="LytTr DNA-binding domain"/>
    <property type="match status" value="1"/>
</dbReference>
<dbReference type="SMART" id="SM00448">
    <property type="entry name" value="REC"/>
    <property type="match status" value="1"/>
</dbReference>
<dbReference type="InterPro" id="IPR046947">
    <property type="entry name" value="LytR-like"/>
</dbReference>
<dbReference type="SUPFAM" id="SSF52172">
    <property type="entry name" value="CheY-like"/>
    <property type="match status" value="1"/>
</dbReference>
<accession>A0A7W6ENY5</accession>
<name>A0A7W6ENY5_9BACT</name>
<proteinExistence type="predicted"/>
<evidence type="ECO:0000259" key="3">
    <source>
        <dbReference type="PROSITE" id="PS50110"/>
    </source>
</evidence>
<dbReference type="Pfam" id="PF04397">
    <property type="entry name" value="LytTR"/>
    <property type="match status" value="1"/>
</dbReference>
<dbReference type="PROSITE" id="PS50110">
    <property type="entry name" value="RESPONSE_REGULATORY"/>
    <property type="match status" value="1"/>
</dbReference>
<dbReference type="EMBL" id="JACIBY010000002">
    <property type="protein sequence ID" value="MBB3837030.1"/>
    <property type="molecule type" value="Genomic_DNA"/>
</dbReference>
<evidence type="ECO:0000256" key="2">
    <source>
        <dbReference type="SAM" id="MobiDB-lite"/>
    </source>
</evidence>
<dbReference type="PANTHER" id="PTHR37299:SF1">
    <property type="entry name" value="STAGE 0 SPORULATION PROTEIN A HOMOLOG"/>
    <property type="match status" value="1"/>
</dbReference>
<dbReference type="GO" id="GO:0003677">
    <property type="term" value="F:DNA binding"/>
    <property type="evidence" value="ECO:0007669"/>
    <property type="project" value="UniProtKB-KW"/>
</dbReference>
<dbReference type="RefSeq" id="WP_183971806.1">
    <property type="nucleotide sequence ID" value="NZ_JACIBY010000002.1"/>
</dbReference>
<dbReference type="Pfam" id="PF00072">
    <property type="entry name" value="Response_reg"/>
    <property type="match status" value="1"/>
</dbReference>
<evidence type="ECO:0000259" key="4">
    <source>
        <dbReference type="PROSITE" id="PS50930"/>
    </source>
</evidence>
<evidence type="ECO:0000256" key="1">
    <source>
        <dbReference type="PROSITE-ProRule" id="PRU00169"/>
    </source>
</evidence>
<dbReference type="Proteomes" id="UP000541352">
    <property type="component" value="Unassembled WGS sequence"/>
</dbReference>
<dbReference type="InterPro" id="IPR011006">
    <property type="entry name" value="CheY-like_superfamily"/>
</dbReference>
<dbReference type="PANTHER" id="PTHR37299">
    <property type="entry name" value="TRANSCRIPTIONAL REGULATOR-RELATED"/>
    <property type="match status" value="1"/>
</dbReference>
<feature type="domain" description="Response regulatory" evidence="3">
    <location>
        <begin position="5"/>
        <end position="116"/>
    </location>
</feature>
<organism evidence="5 6">
    <name type="scientific">Runella defluvii</name>
    <dbReference type="NCBI Taxonomy" id="370973"/>
    <lineage>
        <taxon>Bacteria</taxon>
        <taxon>Pseudomonadati</taxon>
        <taxon>Bacteroidota</taxon>
        <taxon>Cytophagia</taxon>
        <taxon>Cytophagales</taxon>
        <taxon>Spirosomataceae</taxon>
        <taxon>Runella</taxon>
    </lineage>
</organism>
<comment type="caution">
    <text evidence="5">The sequence shown here is derived from an EMBL/GenBank/DDBJ whole genome shotgun (WGS) entry which is preliminary data.</text>
</comment>
<dbReference type="GO" id="GO:0000156">
    <property type="term" value="F:phosphorelay response regulator activity"/>
    <property type="evidence" value="ECO:0007669"/>
    <property type="project" value="InterPro"/>
</dbReference>
<keyword evidence="6" id="KW-1185">Reference proteome</keyword>
<dbReference type="AlphaFoldDB" id="A0A7W6ENY5"/>
<dbReference type="InterPro" id="IPR007492">
    <property type="entry name" value="LytTR_DNA-bd_dom"/>
</dbReference>
<feature type="region of interest" description="Disordered" evidence="2">
    <location>
        <begin position="133"/>
        <end position="153"/>
    </location>
</feature>
<sequence>MKNLRCIIVEDEPIAQEIIETFVKRLPFLELTGKASNAFEAYELLSQHSIDLIFCDIEMPQISGLEFLKSLSYRPQVIMTTAFHQYAHDGFELDVTDYLLKPIAFERFLRAIQKVKERREAKEILEKRRNELQEPALETEAKTPPTPRGEDNGIFVKEDGNLVKVLFDEIQYVEAMKDYVKIYLRDRFIVTYLTMKKMEESLPESLFVRVHKSYIASLPKIKSISGNMLSFHSHTQIPIGMQYRDGLLAKLEGQIVIR</sequence>
<evidence type="ECO:0000313" key="5">
    <source>
        <dbReference type="EMBL" id="MBB3837030.1"/>
    </source>
</evidence>
<gene>
    <name evidence="5" type="ORF">FHS57_001024</name>
</gene>